<protein>
    <submittedName>
        <fullName evidence="2">Uncharacterized protein</fullName>
    </submittedName>
</protein>
<accession>A0A3S5CQF2</accession>
<organism evidence="2 3">
    <name type="scientific">Protopolystoma xenopodis</name>
    <dbReference type="NCBI Taxonomy" id="117903"/>
    <lineage>
        <taxon>Eukaryota</taxon>
        <taxon>Metazoa</taxon>
        <taxon>Spiralia</taxon>
        <taxon>Lophotrochozoa</taxon>
        <taxon>Platyhelminthes</taxon>
        <taxon>Monogenea</taxon>
        <taxon>Polyopisthocotylea</taxon>
        <taxon>Polystomatidea</taxon>
        <taxon>Polystomatidae</taxon>
        <taxon>Protopolystoma</taxon>
    </lineage>
</organism>
<gene>
    <name evidence="2" type="ORF">PXEA_LOCUS21396</name>
</gene>
<reference evidence="2" key="1">
    <citation type="submission" date="2018-11" db="EMBL/GenBank/DDBJ databases">
        <authorList>
            <consortium name="Pathogen Informatics"/>
        </authorList>
    </citation>
    <scope>NUCLEOTIDE SEQUENCE</scope>
</reference>
<comment type="caution">
    <text evidence="2">The sequence shown here is derived from an EMBL/GenBank/DDBJ whole genome shotgun (WGS) entry which is preliminary data.</text>
</comment>
<dbReference type="AlphaFoldDB" id="A0A3S5CQF2"/>
<dbReference type="Proteomes" id="UP000784294">
    <property type="component" value="Unassembled WGS sequence"/>
</dbReference>
<evidence type="ECO:0000256" key="1">
    <source>
        <dbReference type="SAM" id="MobiDB-lite"/>
    </source>
</evidence>
<name>A0A3S5CQF2_9PLAT</name>
<feature type="region of interest" description="Disordered" evidence="1">
    <location>
        <begin position="45"/>
        <end position="67"/>
    </location>
</feature>
<dbReference type="EMBL" id="CAAALY010091275">
    <property type="protein sequence ID" value="VEL27956.1"/>
    <property type="molecule type" value="Genomic_DNA"/>
</dbReference>
<keyword evidence="3" id="KW-1185">Reference proteome</keyword>
<evidence type="ECO:0000313" key="3">
    <source>
        <dbReference type="Proteomes" id="UP000784294"/>
    </source>
</evidence>
<evidence type="ECO:0000313" key="2">
    <source>
        <dbReference type="EMBL" id="VEL27956.1"/>
    </source>
</evidence>
<proteinExistence type="predicted"/>
<sequence>MDCGIYDHAALRHGLANQAGARIASVCSISPSLVGRREAAQLVGGQGSSLHLSNPPPPSSLGQFGRPVMSCSCGQFGSR</sequence>